<gene>
    <name evidence="1" type="ORF">SAMN04488000_109253</name>
</gene>
<sequence>MARSLGEVLRRLCSALRNAGEGRSAQDLGELQFAAAAAAEMMAAFERGDHEAVAFHLELLARQVENPRNPGFRTSEE</sequence>
<organism evidence="1 2">
    <name type="scientific">Lentzea albida</name>
    <dbReference type="NCBI Taxonomy" id="65499"/>
    <lineage>
        <taxon>Bacteria</taxon>
        <taxon>Bacillati</taxon>
        <taxon>Actinomycetota</taxon>
        <taxon>Actinomycetes</taxon>
        <taxon>Pseudonocardiales</taxon>
        <taxon>Pseudonocardiaceae</taxon>
        <taxon>Lentzea</taxon>
    </lineage>
</organism>
<keyword evidence="2" id="KW-1185">Reference proteome</keyword>
<dbReference type="Proteomes" id="UP000199503">
    <property type="component" value="Unassembled WGS sequence"/>
</dbReference>
<dbReference type="EMBL" id="FOFV01000009">
    <property type="protein sequence ID" value="SER51535.1"/>
    <property type="molecule type" value="Genomic_DNA"/>
</dbReference>
<evidence type="ECO:0000313" key="2">
    <source>
        <dbReference type="Proteomes" id="UP000199503"/>
    </source>
</evidence>
<dbReference type="AlphaFoldDB" id="A0A1H9PUM2"/>
<name>A0A1H9PUM2_9PSEU</name>
<protein>
    <recommendedName>
        <fullName evidence="3">FCD domain-containing protein</fullName>
    </recommendedName>
</protein>
<proteinExistence type="predicted"/>
<reference evidence="2" key="1">
    <citation type="submission" date="2016-10" db="EMBL/GenBank/DDBJ databases">
        <authorList>
            <person name="Varghese N."/>
            <person name="Submissions S."/>
        </authorList>
    </citation>
    <scope>NUCLEOTIDE SEQUENCE [LARGE SCALE GENOMIC DNA]</scope>
    <source>
        <strain evidence="2">DSM 44437</strain>
    </source>
</reference>
<evidence type="ECO:0000313" key="1">
    <source>
        <dbReference type="EMBL" id="SER51535.1"/>
    </source>
</evidence>
<accession>A0A1H9PUM2</accession>
<evidence type="ECO:0008006" key="3">
    <source>
        <dbReference type="Google" id="ProtNLM"/>
    </source>
</evidence>
<dbReference type="OrthoDB" id="9926373at2"/>
<dbReference type="RefSeq" id="WP_089919610.1">
    <property type="nucleotide sequence ID" value="NZ_FOFV01000009.1"/>
</dbReference>